<reference evidence="3 4" key="1">
    <citation type="journal article" date="2019" name="New Phytol.">
        <title>Comparative genomics reveals unique wood-decay strategies and fruiting body development in the Schizophyllaceae.</title>
        <authorList>
            <person name="Almasi E."/>
            <person name="Sahu N."/>
            <person name="Krizsan K."/>
            <person name="Balint B."/>
            <person name="Kovacs G.M."/>
            <person name="Kiss B."/>
            <person name="Cseklye J."/>
            <person name="Drula E."/>
            <person name="Henrissat B."/>
            <person name="Nagy I."/>
            <person name="Chovatia M."/>
            <person name="Adam C."/>
            <person name="LaButti K."/>
            <person name="Lipzen A."/>
            <person name="Riley R."/>
            <person name="Grigoriev I.V."/>
            <person name="Nagy L.G."/>
        </authorList>
    </citation>
    <scope>NUCLEOTIDE SEQUENCE [LARGE SCALE GENOMIC DNA]</scope>
    <source>
        <strain evidence="3 4">NL-1724</strain>
    </source>
</reference>
<accession>A0A550CB83</accession>
<name>A0A550CB83_9AGAR</name>
<evidence type="ECO:0000256" key="2">
    <source>
        <dbReference type="SAM" id="MobiDB-lite"/>
    </source>
</evidence>
<feature type="compositionally biased region" description="Low complexity" evidence="2">
    <location>
        <begin position="414"/>
        <end position="425"/>
    </location>
</feature>
<dbReference type="STRING" id="97359.A0A550CB83"/>
<organism evidence="3 4">
    <name type="scientific">Schizophyllum amplum</name>
    <dbReference type="NCBI Taxonomy" id="97359"/>
    <lineage>
        <taxon>Eukaryota</taxon>
        <taxon>Fungi</taxon>
        <taxon>Dikarya</taxon>
        <taxon>Basidiomycota</taxon>
        <taxon>Agaricomycotina</taxon>
        <taxon>Agaricomycetes</taxon>
        <taxon>Agaricomycetidae</taxon>
        <taxon>Agaricales</taxon>
        <taxon>Schizophyllaceae</taxon>
        <taxon>Schizophyllum</taxon>
    </lineage>
</organism>
<protein>
    <submittedName>
        <fullName evidence="3">Uncharacterized protein</fullName>
    </submittedName>
</protein>
<keyword evidence="1" id="KW-0175">Coiled coil</keyword>
<sequence length="595" mass="66771">MLSHAKPPWYNAEDLTFYTAENHPRYTLAVIVDFLRRNAVSVKCDKKRPRSQHDLVLRLGSSEAVVSAEIYRIPVVFLSNFLWGSVWSVIMRQELWEDHMFNILHIARLLQSLHASASNAAKHGQSGPLWRCTPFDRALLRMSYDEFILPVDSGYGEAYNERFWNRYKDKKYNQDVSDRPWMDIAAGKKGERIVPALNVKDELHSFNAAAYVECLHMRPDGPVWEPVSEAGRQATSRLRERYKEVMADIELPPADNEATPAGSADAVRADELTIPAEEDVIMSSRPCTPEKDAPPAVSAELEAMFANGMTFTRENQDVKPTIGRSSQPPSSPPGDFTSGQPGTSARSTNRLRSVGRSPLRSASPNASRVASTSSQRLQQRSRTPSGRSPVSLPPRQEDAPRPTSVHQSPPCPVPASRRAASPSRSQPVDQPVGRPQSKLEAEIAQLRAIVAGHEQYRALSEAFAENAKQEREAAREREARHAEDIAQLRREAALREARHTEERREAAQREARQSEMMAQVRQEVLAVRQEALAEMREREARWLAERTELKAAIVKRSELLAERNMALSHEMALSADLHKQLNTLQTGLNNLTGKI</sequence>
<dbReference type="AlphaFoldDB" id="A0A550CB83"/>
<feature type="compositionally biased region" description="Low complexity" evidence="2">
    <location>
        <begin position="373"/>
        <end position="382"/>
    </location>
</feature>
<dbReference type="OrthoDB" id="3062753at2759"/>
<feature type="coiled-coil region" evidence="1">
    <location>
        <begin position="459"/>
        <end position="552"/>
    </location>
</feature>
<feature type="compositionally biased region" description="Polar residues" evidence="2">
    <location>
        <begin position="337"/>
        <end position="351"/>
    </location>
</feature>
<evidence type="ECO:0000256" key="1">
    <source>
        <dbReference type="SAM" id="Coils"/>
    </source>
</evidence>
<gene>
    <name evidence="3" type="ORF">BD626DRAFT_499676</name>
</gene>
<evidence type="ECO:0000313" key="4">
    <source>
        <dbReference type="Proteomes" id="UP000320762"/>
    </source>
</evidence>
<comment type="caution">
    <text evidence="3">The sequence shown here is derived from an EMBL/GenBank/DDBJ whole genome shotgun (WGS) entry which is preliminary data.</text>
</comment>
<dbReference type="Proteomes" id="UP000320762">
    <property type="component" value="Unassembled WGS sequence"/>
</dbReference>
<dbReference type="EMBL" id="VDMD01000014">
    <property type="protein sequence ID" value="TRM62065.1"/>
    <property type="molecule type" value="Genomic_DNA"/>
</dbReference>
<keyword evidence="4" id="KW-1185">Reference proteome</keyword>
<feature type="region of interest" description="Disordered" evidence="2">
    <location>
        <begin position="318"/>
        <end position="437"/>
    </location>
</feature>
<proteinExistence type="predicted"/>
<evidence type="ECO:0000313" key="3">
    <source>
        <dbReference type="EMBL" id="TRM62065.1"/>
    </source>
</evidence>
<feature type="compositionally biased region" description="Polar residues" evidence="2">
    <location>
        <begin position="360"/>
        <end position="372"/>
    </location>
</feature>